<keyword evidence="1" id="KW-0732">Signal</keyword>
<protein>
    <recommendedName>
        <fullName evidence="4">DUF680 domain-containing protein</fullName>
    </recommendedName>
</protein>
<organism evidence="2 3">
    <name type="scientific">Cocleimonas flava</name>
    <dbReference type="NCBI Taxonomy" id="634765"/>
    <lineage>
        <taxon>Bacteria</taxon>
        <taxon>Pseudomonadati</taxon>
        <taxon>Pseudomonadota</taxon>
        <taxon>Gammaproteobacteria</taxon>
        <taxon>Thiotrichales</taxon>
        <taxon>Thiotrichaceae</taxon>
        <taxon>Cocleimonas</taxon>
    </lineage>
</organism>
<gene>
    <name evidence="2" type="ORF">EV695_2487</name>
</gene>
<evidence type="ECO:0000313" key="2">
    <source>
        <dbReference type="EMBL" id="TCJ84530.1"/>
    </source>
</evidence>
<keyword evidence="3" id="KW-1185">Reference proteome</keyword>
<evidence type="ECO:0000313" key="3">
    <source>
        <dbReference type="Proteomes" id="UP000294887"/>
    </source>
</evidence>
<reference evidence="2 3" key="1">
    <citation type="submission" date="2019-03" db="EMBL/GenBank/DDBJ databases">
        <title>Genomic Encyclopedia of Type Strains, Phase IV (KMG-IV): sequencing the most valuable type-strain genomes for metagenomic binning, comparative biology and taxonomic classification.</title>
        <authorList>
            <person name="Goeker M."/>
        </authorList>
    </citation>
    <scope>NUCLEOTIDE SEQUENCE [LARGE SCALE GENOMIC DNA]</scope>
    <source>
        <strain evidence="2 3">DSM 24830</strain>
    </source>
</reference>
<dbReference type="EMBL" id="SMFQ01000004">
    <property type="protein sequence ID" value="TCJ84530.1"/>
    <property type="molecule type" value="Genomic_DNA"/>
</dbReference>
<evidence type="ECO:0000256" key="1">
    <source>
        <dbReference type="SAM" id="SignalP"/>
    </source>
</evidence>
<accession>A0A4R1EV33</accession>
<dbReference type="Proteomes" id="UP000294887">
    <property type="component" value="Unassembled WGS sequence"/>
</dbReference>
<feature type="signal peptide" evidence="1">
    <location>
        <begin position="1"/>
        <end position="24"/>
    </location>
</feature>
<evidence type="ECO:0008006" key="4">
    <source>
        <dbReference type="Google" id="ProtNLM"/>
    </source>
</evidence>
<feature type="chain" id="PRO_5020786645" description="DUF680 domain-containing protein" evidence="1">
    <location>
        <begin position="25"/>
        <end position="68"/>
    </location>
</feature>
<dbReference type="AlphaFoldDB" id="A0A4R1EV33"/>
<proteinExistence type="predicted"/>
<dbReference type="RefSeq" id="WP_131906278.1">
    <property type="nucleotide sequence ID" value="NZ_BAAAFU010000006.1"/>
</dbReference>
<sequence length="68" mass="6989">MNTKAIIASTLLTTALIAGQSAIAGQNADGFFNTEASAQTTDKVNYSAPNAKISAELDAELFPQGEGQ</sequence>
<comment type="caution">
    <text evidence="2">The sequence shown here is derived from an EMBL/GenBank/DDBJ whole genome shotgun (WGS) entry which is preliminary data.</text>
</comment>
<name>A0A4R1EV33_9GAMM</name>